<feature type="compositionally biased region" description="Basic and acidic residues" evidence="1">
    <location>
        <begin position="74"/>
        <end position="90"/>
    </location>
</feature>
<protein>
    <submittedName>
        <fullName evidence="2">Uncharacterized protein</fullName>
    </submittedName>
</protein>
<feature type="region of interest" description="Disordered" evidence="1">
    <location>
        <begin position="22"/>
        <end position="96"/>
    </location>
</feature>
<dbReference type="EMBL" id="JANPWB010000005">
    <property type="protein sequence ID" value="KAJ1185446.1"/>
    <property type="molecule type" value="Genomic_DNA"/>
</dbReference>
<proteinExistence type="predicted"/>
<evidence type="ECO:0000313" key="2">
    <source>
        <dbReference type="EMBL" id="KAJ1185446.1"/>
    </source>
</evidence>
<name>A0AAV7U9W9_PLEWA</name>
<comment type="caution">
    <text evidence="2">The sequence shown here is derived from an EMBL/GenBank/DDBJ whole genome shotgun (WGS) entry which is preliminary data.</text>
</comment>
<evidence type="ECO:0000313" key="3">
    <source>
        <dbReference type="Proteomes" id="UP001066276"/>
    </source>
</evidence>
<reference evidence="2" key="1">
    <citation type="journal article" date="2022" name="bioRxiv">
        <title>Sequencing and chromosome-scale assembly of the giantPleurodeles waltlgenome.</title>
        <authorList>
            <person name="Brown T."/>
            <person name="Elewa A."/>
            <person name="Iarovenko S."/>
            <person name="Subramanian E."/>
            <person name="Araus A.J."/>
            <person name="Petzold A."/>
            <person name="Susuki M."/>
            <person name="Suzuki K.-i.T."/>
            <person name="Hayashi T."/>
            <person name="Toyoda A."/>
            <person name="Oliveira C."/>
            <person name="Osipova E."/>
            <person name="Leigh N.D."/>
            <person name="Simon A."/>
            <person name="Yun M.H."/>
        </authorList>
    </citation>
    <scope>NUCLEOTIDE SEQUENCE</scope>
    <source>
        <strain evidence="2">20211129_DDA</strain>
        <tissue evidence="2">Liver</tissue>
    </source>
</reference>
<evidence type="ECO:0000256" key="1">
    <source>
        <dbReference type="SAM" id="MobiDB-lite"/>
    </source>
</evidence>
<sequence length="96" mass="10336">MRAASGTRCCASPLVDAFVSRQGQHEVLNQSSESGGRTRGSWVRPGFYAKTPGGRNTVGEEGGDETPSEEEREEDAKTRTEGTEEQKIEETTATAT</sequence>
<dbReference type="AlphaFoldDB" id="A0AAV7U9W9"/>
<accession>A0AAV7U9W9</accession>
<organism evidence="2 3">
    <name type="scientific">Pleurodeles waltl</name>
    <name type="common">Iberian ribbed newt</name>
    <dbReference type="NCBI Taxonomy" id="8319"/>
    <lineage>
        <taxon>Eukaryota</taxon>
        <taxon>Metazoa</taxon>
        <taxon>Chordata</taxon>
        <taxon>Craniata</taxon>
        <taxon>Vertebrata</taxon>
        <taxon>Euteleostomi</taxon>
        <taxon>Amphibia</taxon>
        <taxon>Batrachia</taxon>
        <taxon>Caudata</taxon>
        <taxon>Salamandroidea</taxon>
        <taxon>Salamandridae</taxon>
        <taxon>Pleurodelinae</taxon>
        <taxon>Pleurodeles</taxon>
    </lineage>
</organism>
<keyword evidence="3" id="KW-1185">Reference proteome</keyword>
<dbReference type="Proteomes" id="UP001066276">
    <property type="component" value="Chromosome 3_1"/>
</dbReference>
<feature type="compositionally biased region" description="Acidic residues" evidence="1">
    <location>
        <begin position="61"/>
        <end position="73"/>
    </location>
</feature>
<gene>
    <name evidence="2" type="ORF">NDU88_002238</name>
</gene>